<dbReference type="Proteomes" id="UP000265618">
    <property type="component" value="Unassembled WGS sequence"/>
</dbReference>
<dbReference type="AlphaFoldDB" id="A0A9K3CZ53"/>
<feature type="compositionally biased region" description="Low complexity" evidence="1">
    <location>
        <begin position="59"/>
        <end position="70"/>
    </location>
</feature>
<organism evidence="2 3">
    <name type="scientific">Kipferlia bialata</name>
    <dbReference type="NCBI Taxonomy" id="797122"/>
    <lineage>
        <taxon>Eukaryota</taxon>
        <taxon>Metamonada</taxon>
        <taxon>Carpediemonas-like organisms</taxon>
        <taxon>Kipferlia</taxon>
    </lineage>
</organism>
<proteinExistence type="predicted"/>
<feature type="non-terminal residue" evidence="2">
    <location>
        <position position="1"/>
    </location>
</feature>
<evidence type="ECO:0000313" key="3">
    <source>
        <dbReference type="Proteomes" id="UP000265618"/>
    </source>
</evidence>
<name>A0A9K3CZ53_9EUKA</name>
<reference evidence="2 3" key="1">
    <citation type="journal article" date="2018" name="PLoS ONE">
        <title>The draft genome of Kipferlia bialata reveals reductive genome evolution in fornicate parasites.</title>
        <authorList>
            <person name="Tanifuji G."/>
            <person name="Takabayashi S."/>
            <person name="Kume K."/>
            <person name="Takagi M."/>
            <person name="Nakayama T."/>
            <person name="Kamikawa R."/>
            <person name="Inagaki Y."/>
            <person name="Hashimoto T."/>
        </authorList>
    </citation>
    <scope>NUCLEOTIDE SEQUENCE [LARGE SCALE GENOMIC DNA]</scope>
    <source>
        <strain evidence="2">NY0173</strain>
    </source>
</reference>
<evidence type="ECO:0000256" key="1">
    <source>
        <dbReference type="SAM" id="MobiDB-lite"/>
    </source>
</evidence>
<sequence>AEDSYSLGYSYSDDGSYSYSVDDLVPTTDRAPPSVKTPFQMPSLALKPSPPQDRRQSSGRRSSISSGTGPMDRPNPFGESPFGKSPHGQRNPPPRRYSLLAQNEMPKMGLNLNSNSGLDLLQPHAPEGIPAFMETSRVGAGARAPDYGSFELPGIPNFPDSARGEAHSPTHKAPPVRKGSRFDVVDPMSLPDMNLLPHMEISCSESVSDTELPPGPAGLNHHVEGTSSSKGLPDIQTHGSDISTSTIVETPTAPAPAPSDDIMGSLGGLLIPQTVFVEDDCSFSDETDDSMDF</sequence>
<dbReference type="EMBL" id="BDIP01001706">
    <property type="protein sequence ID" value="GIQ84968.1"/>
    <property type="molecule type" value="Genomic_DNA"/>
</dbReference>
<feature type="region of interest" description="Disordered" evidence="1">
    <location>
        <begin position="1"/>
        <end position="97"/>
    </location>
</feature>
<accession>A0A9K3CZ53</accession>
<feature type="compositionally biased region" description="Low complexity" evidence="1">
    <location>
        <begin position="1"/>
        <end position="25"/>
    </location>
</feature>
<evidence type="ECO:0000313" key="2">
    <source>
        <dbReference type="EMBL" id="GIQ84968.1"/>
    </source>
</evidence>
<keyword evidence="3" id="KW-1185">Reference proteome</keyword>
<comment type="caution">
    <text evidence="2">The sequence shown here is derived from an EMBL/GenBank/DDBJ whole genome shotgun (WGS) entry which is preliminary data.</text>
</comment>
<gene>
    <name evidence="2" type="ORF">KIPB_006567</name>
</gene>
<protein>
    <submittedName>
        <fullName evidence="2">Uncharacterized protein</fullName>
    </submittedName>
</protein>
<feature type="region of interest" description="Disordered" evidence="1">
    <location>
        <begin position="162"/>
        <end position="181"/>
    </location>
</feature>